<name>A0AAD7RH96_9TELE</name>
<keyword evidence="3" id="KW-1185">Reference proteome</keyword>
<dbReference type="EMBL" id="JAINUG010000278">
    <property type="protein sequence ID" value="KAJ8384159.1"/>
    <property type="molecule type" value="Genomic_DNA"/>
</dbReference>
<dbReference type="Proteomes" id="UP001221898">
    <property type="component" value="Unassembled WGS sequence"/>
</dbReference>
<gene>
    <name evidence="2" type="ORF">AAFF_G00208610</name>
</gene>
<proteinExistence type="predicted"/>
<keyword evidence="1" id="KW-0732">Signal</keyword>
<organism evidence="2 3">
    <name type="scientific">Aldrovandia affinis</name>
    <dbReference type="NCBI Taxonomy" id="143900"/>
    <lineage>
        <taxon>Eukaryota</taxon>
        <taxon>Metazoa</taxon>
        <taxon>Chordata</taxon>
        <taxon>Craniata</taxon>
        <taxon>Vertebrata</taxon>
        <taxon>Euteleostomi</taxon>
        <taxon>Actinopterygii</taxon>
        <taxon>Neopterygii</taxon>
        <taxon>Teleostei</taxon>
        <taxon>Notacanthiformes</taxon>
        <taxon>Halosauridae</taxon>
        <taxon>Aldrovandia</taxon>
    </lineage>
</organism>
<accession>A0AAD7RH96</accession>
<protein>
    <recommendedName>
        <fullName evidence="4">Serglycin</fullName>
    </recommendedName>
</protein>
<feature type="chain" id="PRO_5042220888" description="Serglycin" evidence="1">
    <location>
        <begin position="24"/>
        <end position="131"/>
    </location>
</feature>
<dbReference type="InterPro" id="IPR007455">
    <property type="entry name" value="Serglycin"/>
</dbReference>
<dbReference type="AlphaFoldDB" id="A0AAD7RH96"/>
<evidence type="ECO:0000256" key="1">
    <source>
        <dbReference type="SAM" id="SignalP"/>
    </source>
</evidence>
<reference evidence="2" key="1">
    <citation type="journal article" date="2023" name="Science">
        <title>Genome structures resolve the early diversification of teleost fishes.</title>
        <authorList>
            <person name="Parey E."/>
            <person name="Louis A."/>
            <person name="Montfort J."/>
            <person name="Bouchez O."/>
            <person name="Roques C."/>
            <person name="Iampietro C."/>
            <person name="Lluch J."/>
            <person name="Castinel A."/>
            <person name="Donnadieu C."/>
            <person name="Desvignes T."/>
            <person name="Floi Bucao C."/>
            <person name="Jouanno E."/>
            <person name="Wen M."/>
            <person name="Mejri S."/>
            <person name="Dirks R."/>
            <person name="Jansen H."/>
            <person name="Henkel C."/>
            <person name="Chen W.J."/>
            <person name="Zahm M."/>
            <person name="Cabau C."/>
            <person name="Klopp C."/>
            <person name="Thompson A.W."/>
            <person name="Robinson-Rechavi M."/>
            <person name="Braasch I."/>
            <person name="Lecointre G."/>
            <person name="Bobe J."/>
            <person name="Postlethwait J.H."/>
            <person name="Berthelot C."/>
            <person name="Roest Crollius H."/>
            <person name="Guiguen Y."/>
        </authorList>
    </citation>
    <scope>NUCLEOTIDE SEQUENCE</scope>
    <source>
        <strain evidence="2">NC1722</strain>
    </source>
</reference>
<sequence>MGLFLNISVTVALLSLLGSNTQGAPTKGRYMWVKCRPESKNANCVTEMANEIANYQSDDGSGNGQYFPKLDSGDQWEKDGRALGVLLHEEGSADPNDAPENDYTDFVFPERVYHKDRLLSDQEFQEENLIL</sequence>
<evidence type="ECO:0008006" key="4">
    <source>
        <dbReference type="Google" id="ProtNLM"/>
    </source>
</evidence>
<evidence type="ECO:0000313" key="3">
    <source>
        <dbReference type="Proteomes" id="UP001221898"/>
    </source>
</evidence>
<dbReference type="Pfam" id="PF04360">
    <property type="entry name" value="Serglycin"/>
    <property type="match status" value="1"/>
</dbReference>
<feature type="signal peptide" evidence="1">
    <location>
        <begin position="1"/>
        <end position="23"/>
    </location>
</feature>
<evidence type="ECO:0000313" key="2">
    <source>
        <dbReference type="EMBL" id="KAJ8384159.1"/>
    </source>
</evidence>
<comment type="caution">
    <text evidence="2">The sequence shown here is derived from an EMBL/GenBank/DDBJ whole genome shotgun (WGS) entry which is preliminary data.</text>
</comment>